<protein>
    <submittedName>
        <fullName evidence="1">Uncharacterized protein</fullName>
    </submittedName>
</protein>
<sequence length="33" mass="3894">DCRAWELFTKRDGATCLDSIDPREDPSFFLHDH</sequence>
<accession>A0A820N852</accession>
<feature type="non-terminal residue" evidence="1">
    <location>
        <position position="33"/>
    </location>
</feature>
<evidence type="ECO:0000313" key="1">
    <source>
        <dbReference type="EMBL" id="CAF4384709.1"/>
    </source>
</evidence>
<gene>
    <name evidence="1" type="ORF">OKA104_LOCUS50550</name>
</gene>
<dbReference type="AlphaFoldDB" id="A0A820N852"/>
<feature type="non-terminal residue" evidence="1">
    <location>
        <position position="1"/>
    </location>
</feature>
<evidence type="ECO:0000313" key="2">
    <source>
        <dbReference type="Proteomes" id="UP000663881"/>
    </source>
</evidence>
<name>A0A820N852_9BILA</name>
<organism evidence="1 2">
    <name type="scientific">Adineta steineri</name>
    <dbReference type="NCBI Taxonomy" id="433720"/>
    <lineage>
        <taxon>Eukaryota</taxon>
        <taxon>Metazoa</taxon>
        <taxon>Spiralia</taxon>
        <taxon>Gnathifera</taxon>
        <taxon>Rotifera</taxon>
        <taxon>Eurotatoria</taxon>
        <taxon>Bdelloidea</taxon>
        <taxon>Adinetida</taxon>
        <taxon>Adinetidae</taxon>
        <taxon>Adineta</taxon>
    </lineage>
</organism>
<proteinExistence type="predicted"/>
<reference evidence="1" key="1">
    <citation type="submission" date="2021-02" db="EMBL/GenBank/DDBJ databases">
        <authorList>
            <person name="Nowell W R."/>
        </authorList>
    </citation>
    <scope>NUCLEOTIDE SEQUENCE</scope>
</reference>
<comment type="caution">
    <text evidence="1">The sequence shown here is derived from an EMBL/GenBank/DDBJ whole genome shotgun (WGS) entry which is preliminary data.</text>
</comment>
<dbReference type="EMBL" id="CAJOAY010025635">
    <property type="protein sequence ID" value="CAF4384709.1"/>
    <property type="molecule type" value="Genomic_DNA"/>
</dbReference>
<dbReference type="Proteomes" id="UP000663881">
    <property type="component" value="Unassembled WGS sequence"/>
</dbReference>